<evidence type="ECO:0000256" key="1">
    <source>
        <dbReference type="SAM" id="Phobius"/>
    </source>
</evidence>
<sequence length="129" mass="13507">MIGSLMMCVSVVILLAGMIAGITMGIQQNFVLAPAHAHLNLVGGVLLFLFGLYYRVFPAAGRMTLARIQGWLHILGSILFPTGIALVLVGGKAYIAAPIIGSLVVVLAMALFVVVVFRTRAAGDRVAGT</sequence>
<dbReference type="Gene3D" id="1.20.210.10">
    <property type="entry name" value="Cytochrome c oxidase-like, subunit I domain"/>
    <property type="match status" value="1"/>
</dbReference>
<reference evidence="2 3" key="1">
    <citation type="submission" date="2006-03" db="EMBL/GenBank/DDBJ databases">
        <title>Complete sequence of chromosome of Nitrobacter hamburgensis X14.</title>
        <authorList>
            <consortium name="US DOE Joint Genome Institute"/>
            <person name="Copeland A."/>
            <person name="Lucas S."/>
            <person name="Lapidus A."/>
            <person name="Barry K."/>
            <person name="Detter J.C."/>
            <person name="Glavina del Rio T."/>
            <person name="Hammon N."/>
            <person name="Israni S."/>
            <person name="Dalin E."/>
            <person name="Tice H."/>
            <person name="Pitluck S."/>
            <person name="Chain P."/>
            <person name="Malfatti S."/>
            <person name="Shin M."/>
            <person name="Vergez L."/>
            <person name="Schmutz J."/>
            <person name="Larimer F."/>
            <person name="Land M."/>
            <person name="Hauser L."/>
            <person name="Kyrpides N."/>
            <person name="Ivanova N."/>
            <person name="Ward B."/>
            <person name="Arp D."/>
            <person name="Klotz M."/>
            <person name="Stein L."/>
            <person name="O'Mullan G."/>
            <person name="Starkenburg S."/>
            <person name="Sayavedra L."/>
            <person name="Poret-Peterson A.T."/>
            <person name="Gentry M.E."/>
            <person name="Bruce D."/>
            <person name="Richardson P."/>
        </authorList>
    </citation>
    <scope>NUCLEOTIDE SEQUENCE [LARGE SCALE GENOMIC DNA]</scope>
    <source>
        <strain evidence="3">DSM 10229 / NCIMB 13809 / X14</strain>
    </source>
</reference>
<keyword evidence="1" id="KW-0812">Transmembrane</keyword>
<name>Q1QLV7_NITHX</name>
<keyword evidence="1" id="KW-1133">Transmembrane helix</keyword>
<dbReference type="AlphaFoldDB" id="Q1QLV7"/>
<dbReference type="HOGENOM" id="CLU_150673_0_0_5"/>
<evidence type="ECO:0000313" key="3">
    <source>
        <dbReference type="Proteomes" id="UP000001953"/>
    </source>
</evidence>
<feature type="transmembrane region" description="Helical" evidence="1">
    <location>
        <begin position="68"/>
        <end position="89"/>
    </location>
</feature>
<evidence type="ECO:0008006" key="4">
    <source>
        <dbReference type="Google" id="ProtNLM"/>
    </source>
</evidence>
<organism evidence="2 3">
    <name type="scientific">Nitrobacter hamburgensis (strain DSM 10229 / NCIMB 13809 / X14)</name>
    <dbReference type="NCBI Taxonomy" id="323097"/>
    <lineage>
        <taxon>Bacteria</taxon>
        <taxon>Pseudomonadati</taxon>
        <taxon>Pseudomonadota</taxon>
        <taxon>Alphaproteobacteria</taxon>
        <taxon>Hyphomicrobiales</taxon>
        <taxon>Nitrobacteraceae</taxon>
        <taxon>Nitrobacter</taxon>
    </lineage>
</organism>
<dbReference type="InterPro" id="IPR036927">
    <property type="entry name" value="Cyt_c_oxase-like_su1_sf"/>
</dbReference>
<dbReference type="RefSeq" id="WP_011510470.1">
    <property type="nucleotide sequence ID" value="NC_007964.1"/>
</dbReference>
<dbReference type="EMBL" id="CP000319">
    <property type="protein sequence ID" value="ABE62790.1"/>
    <property type="molecule type" value="Genomic_DNA"/>
</dbReference>
<accession>Q1QLV7</accession>
<dbReference type="eggNOG" id="COG3278">
    <property type="taxonomic scope" value="Bacteria"/>
</dbReference>
<gene>
    <name evidence="2" type="ordered locus">Nham_1991</name>
</gene>
<dbReference type="SUPFAM" id="SSF81442">
    <property type="entry name" value="Cytochrome c oxidase subunit I-like"/>
    <property type="match status" value="1"/>
</dbReference>
<feature type="transmembrane region" description="Helical" evidence="1">
    <location>
        <begin position="95"/>
        <end position="117"/>
    </location>
</feature>
<evidence type="ECO:0000313" key="2">
    <source>
        <dbReference type="EMBL" id="ABE62790.1"/>
    </source>
</evidence>
<dbReference type="OrthoDB" id="9808748at2"/>
<protein>
    <recommendedName>
        <fullName evidence="4">Cytochrome-c oxidase</fullName>
    </recommendedName>
</protein>
<keyword evidence="3" id="KW-1185">Reference proteome</keyword>
<dbReference type="KEGG" id="nha:Nham_1991"/>
<feature type="transmembrane region" description="Helical" evidence="1">
    <location>
        <begin position="35"/>
        <end position="56"/>
    </location>
</feature>
<keyword evidence="1" id="KW-0472">Membrane</keyword>
<dbReference type="Proteomes" id="UP000001953">
    <property type="component" value="Chromosome"/>
</dbReference>
<proteinExistence type="predicted"/>
<dbReference type="STRING" id="323097.Nham_1991"/>